<sequence length="64" mass="7158">MESRHVSSPQRGTRKPESGRSGDILFGTSRPKVPEGCDGTRKAEEPPTNQNVPRVRRKKVAKWS</sequence>
<proteinExistence type="predicted"/>
<feature type="compositionally biased region" description="Basic and acidic residues" evidence="1">
    <location>
        <begin position="32"/>
        <end position="45"/>
    </location>
</feature>
<feature type="compositionally biased region" description="Basic residues" evidence="1">
    <location>
        <begin position="54"/>
        <end position="64"/>
    </location>
</feature>
<evidence type="ECO:0000313" key="2">
    <source>
        <dbReference type="EMBL" id="KAH9301340.1"/>
    </source>
</evidence>
<keyword evidence="3" id="KW-1185">Reference proteome</keyword>
<protein>
    <submittedName>
        <fullName evidence="2">Uncharacterized protein</fullName>
    </submittedName>
</protein>
<evidence type="ECO:0000313" key="3">
    <source>
        <dbReference type="Proteomes" id="UP000824469"/>
    </source>
</evidence>
<dbReference type="Proteomes" id="UP000824469">
    <property type="component" value="Unassembled WGS sequence"/>
</dbReference>
<accession>A0AA38CJ83</accession>
<organism evidence="2 3">
    <name type="scientific">Taxus chinensis</name>
    <name type="common">Chinese yew</name>
    <name type="synonym">Taxus wallichiana var. chinensis</name>
    <dbReference type="NCBI Taxonomy" id="29808"/>
    <lineage>
        <taxon>Eukaryota</taxon>
        <taxon>Viridiplantae</taxon>
        <taxon>Streptophyta</taxon>
        <taxon>Embryophyta</taxon>
        <taxon>Tracheophyta</taxon>
        <taxon>Spermatophyta</taxon>
        <taxon>Pinopsida</taxon>
        <taxon>Pinidae</taxon>
        <taxon>Conifers II</taxon>
        <taxon>Cupressales</taxon>
        <taxon>Taxaceae</taxon>
        <taxon>Taxus</taxon>
    </lineage>
</organism>
<comment type="caution">
    <text evidence="2">The sequence shown here is derived from an EMBL/GenBank/DDBJ whole genome shotgun (WGS) entry which is preliminary data.</text>
</comment>
<name>A0AA38CJ83_TAXCH</name>
<evidence type="ECO:0000256" key="1">
    <source>
        <dbReference type="SAM" id="MobiDB-lite"/>
    </source>
</evidence>
<feature type="region of interest" description="Disordered" evidence="1">
    <location>
        <begin position="1"/>
        <end position="64"/>
    </location>
</feature>
<gene>
    <name evidence="2" type="ORF">KI387_012923</name>
</gene>
<reference evidence="2 3" key="1">
    <citation type="journal article" date="2021" name="Nat. Plants">
        <title>The Taxus genome provides insights into paclitaxel biosynthesis.</title>
        <authorList>
            <person name="Xiong X."/>
            <person name="Gou J."/>
            <person name="Liao Q."/>
            <person name="Li Y."/>
            <person name="Zhou Q."/>
            <person name="Bi G."/>
            <person name="Li C."/>
            <person name="Du R."/>
            <person name="Wang X."/>
            <person name="Sun T."/>
            <person name="Guo L."/>
            <person name="Liang H."/>
            <person name="Lu P."/>
            <person name="Wu Y."/>
            <person name="Zhang Z."/>
            <person name="Ro D.K."/>
            <person name="Shang Y."/>
            <person name="Huang S."/>
            <person name="Yan J."/>
        </authorList>
    </citation>
    <scope>NUCLEOTIDE SEQUENCE [LARGE SCALE GENOMIC DNA]</scope>
    <source>
        <strain evidence="2">Ta-2019</strain>
    </source>
</reference>
<dbReference type="EMBL" id="JAHRHJ020000009">
    <property type="protein sequence ID" value="KAH9301340.1"/>
    <property type="molecule type" value="Genomic_DNA"/>
</dbReference>
<feature type="compositionally biased region" description="Polar residues" evidence="1">
    <location>
        <begin position="1"/>
        <end position="11"/>
    </location>
</feature>
<dbReference type="AlphaFoldDB" id="A0AA38CJ83"/>
<feature type="non-terminal residue" evidence="2">
    <location>
        <position position="64"/>
    </location>
</feature>